<evidence type="ECO:0000256" key="7">
    <source>
        <dbReference type="ARBA" id="ARBA00023136"/>
    </source>
</evidence>
<keyword evidence="5 9" id="KW-0812">Transmembrane</keyword>
<evidence type="ECO:0000313" key="12">
    <source>
        <dbReference type="Proteomes" id="UP001611339"/>
    </source>
</evidence>
<proteinExistence type="predicted"/>
<evidence type="ECO:0000256" key="8">
    <source>
        <dbReference type="SAM" id="MobiDB-lite"/>
    </source>
</evidence>
<organism evidence="11 12">
    <name type="scientific">Streptomyces litmocidini</name>
    <dbReference type="NCBI Taxonomy" id="67318"/>
    <lineage>
        <taxon>Bacteria</taxon>
        <taxon>Bacillati</taxon>
        <taxon>Actinomycetota</taxon>
        <taxon>Actinomycetes</taxon>
        <taxon>Kitasatosporales</taxon>
        <taxon>Streptomycetaceae</taxon>
        <taxon>Streptomyces</taxon>
    </lineage>
</organism>
<keyword evidence="4 11" id="KW-0808">Transferase</keyword>
<comment type="caution">
    <text evidence="11">The sequence shown here is derived from an EMBL/GenBank/DDBJ whole genome shotgun (WGS) entry which is preliminary data.</text>
</comment>
<protein>
    <submittedName>
        <fullName evidence="11">Glycosyltransferase family 39 protein</fullName>
        <ecNumber evidence="11">2.4.-.-</ecNumber>
    </submittedName>
</protein>
<accession>A0ABW7UGA0</accession>
<comment type="subcellular location">
    <subcellularLocation>
        <location evidence="1">Cell membrane</location>
        <topology evidence="1">Multi-pass membrane protein</topology>
    </subcellularLocation>
</comment>
<evidence type="ECO:0000256" key="6">
    <source>
        <dbReference type="ARBA" id="ARBA00022989"/>
    </source>
</evidence>
<feature type="transmembrane region" description="Helical" evidence="9">
    <location>
        <begin position="126"/>
        <end position="144"/>
    </location>
</feature>
<evidence type="ECO:0000256" key="2">
    <source>
        <dbReference type="ARBA" id="ARBA00022475"/>
    </source>
</evidence>
<feature type="transmembrane region" description="Helical" evidence="9">
    <location>
        <begin position="262"/>
        <end position="283"/>
    </location>
</feature>
<dbReference type="EMBL" id="JBIRUI010000016">
    <property type="protein sequence ID" value="MFI1717718.1"/>
    <property type="molecule type" value="Genomic_DNA"/>
</dbReference>
<dbReference type="InterPro" id="IPR038731">
    <property type="entry name" value="RgtA/B/C-like"/>
</dbReference>
<feature type="transmembrane region" description="Helical" evidence="9">
    <location>
        <begin position="215"/>
        <end position="234"/>
    </location>
</feature>
<keyword evidence="2" id="KW-1003">Cell membrane</keyword>
<dbReference type="GO" id="GO:0016757">
    <property type="term" value="F:glycosyltransferase activity"/>
    <property type="evidence" value="ECO:0007669"/>
    <property type="project" value="UniProtKB-KW"/>
</dbReference>
<keyword evidence="7 9" id="KW-0472">Membrane</keyword>
<feature type="transmembrane region" description="Helical" evidence="9">
    <location>
        <begin position="93"/>
        <end position="114"/>
    </location>
</feature>
<evidence type="ECO:0000256" key="3">
    <source>
        <dbReference type="ARBA" id="ARBA00022676"/>
    </source>
</evidence>
<dbReference type="Proteomes" id="UP001611339">
    <property type="component" value="Unassembled WGS sequence"/>
</dbReference>
<feature type="transmembrane region" description="Helical" evidence="9">
    <location>
        <begin position="290"/>
        <end position="311"/>
    </location>
</feature>
<evidence type="ECO:0000256" key="1">
    <source>
        <dbReference type="ARBA" id="ARBA00004651"/>
    </source>
</evidence>
<feature type="region of interest" description="Disordered" evidence="8">
    <location>
        <begin position="1"/>
        <end position="23"/>
    </location>
</feature>
<keyword evidence="12" id="KW-1185">Reference proteome</keyword>
<dbReference type="EC" id="2.4.-.-" evidence="11"/>
<dbReference type="Pfam" id="PF13231">
    <property type="entry name" value="PMT_2"/>
    <property type="match status" value="1"/>
</dbReference>
<keyword evidence="6 9" id="KW-1133">Transmembrane helix</keyword>
<evidence type="ECO:0000313" key="11">
    <source>
        <dbReference type="EMBL" id="MFI1717718.1"/>
    </source>
</evidence>
<evidence type="ECO:0000259" key="10">
    <source>
        <dbReference type="Pfam" id="PF13231"/>
    </source>
</evidence>
<dbReference type="PANTHER" id="PTHR33908:SF11">
    <property type="entry name" value="MEMBRANE PROTEIN"/>
    <property type="match status" value="1"/>
</dbReference>
<dbReference type="RefSeq" id="WP_398712180.1">
    <property type="nucleotide sequence ID" value="NZ_JBIRUI010000016.1"/>
</dbReference>
<keyword evidence="3 11" id="KW-0328">Glycosyltransferase</keyword>
<evidence type="ECO:0000256" key="4">
    <source>
        <dbReference type="ARBA" id="ARBA00022679"/>
    </source>
</evidence>
<dbReference type="InterPro" id="IPR050297">
    <property type="entry name" value="LipidA_mod_glycosyltrf_83"/>
</dbReference>
<evidence type="ECO:0000256" key="9">
    <source>
        <dbReference type="SAM" id="Phobius"/>
    </source>
</evidence>
<feature type="transmembrane region" description="Helical" evidence="9">
    <location>
        <begin position="172"/>
        <end position="203"/>
    </location>
</feature>
<feature type="domain" description="Glycosyltransferase RgtA/B/C/D-like" evidence="10">
    <location>
        <begin position="72"/>
        <end position="232"/>
    </location>
</feature>
<dbReference type="PANTHER" id="PTHR33908">
    <property type="entry name" value="MANNOSYLTRANSFERASE YKCB-RELATED"/>
    <property type="match status" value="1"/>
</dbReference>
<sequence>MTFVKATAPSDQEASTPPPEGAGLAPVPWRPVSLTAAAMTVCLLVLATRHGYHVDELYTRAASRHLAWGYVDQPPLVALVAKAEMAVFGDDLFGFRVVPALLASLAVLLAPLIARELGGGSRAQTLAGFMAFASGLVMYTGHIMGTNNWDELSWITVTWLLIRMVRTRDTRLWWAIGVVVGVGLTAKYLLVLLMLCLGAGLLVFGPRWVFRTRRFPAAVGVAVVIASPVLIWQVTHGMPQLEMSAALSKALDSLSRSTFVPMQLLLIGFFLNPVWIAGLVALLRRPEWRAYRFVGWSYPLMVVVLLVVGGQGAYTTALQYVLLAAGAVVVDRWARDAKRLGVVGGLTVLNAVSSAILLLPTLPINVYASNPVLSGMAIVQFDQVGWPEMTRQVGAVYRSLPAGEQAHTVIYGNHYGQAGAIDKWGPEYGLPKAYSGHNSYADFGVPGEDKTTVIAIGVDPKRFGALFASCEPRGAYENDLPVSDDGQRFLVCRGPLKPWPRLWEQLRWIGFQCPYTAEAITAESAKGCD</sequence>
<gene>
    <name evidence="11" type="ORF">ACH407_29710</name>
</gene>
<reference evidence="11 12" key="1">
    <citation type="submission" date="2024-10" db="EMBL/GenBank/DDBJ databases">
        <title>The Natural Products Discovery Center: Release of the First 8490 Sequenced Strains for Exploring Actinobacteria Biosynthetic Diversity.</title>
        <authorList>
            <person name="Kalkreuter E."/>
            <person name="Kautsar S.A."/>
            <person name="Yang D."/>
            <person name="Bader C.D."/>
            <person name="Teijaro C.N."/>
            <person name="Fluegel L."/>
            <person name="Davis C.M."/>
            <person name="Simpson J.R."/>
            <person name="Lauterbach L."/>
            <person name="Steele A.D."/>
            <person name="Gui C."/>
            <person name="Meng S."/>
            <person name="Li G."/>
            <person name="Viehrig K."/>
            <person name="Ye F."/>
            <person name="Su P."/>
            <person name="Kiefer A.F."/>
            <person name="Nichols A."/>
            <person name="Cepeda A.J."/>
            <person name="Yan W."/>
            <person name="Fan B."/>
            <person name="Jiang Y."/>
            <person name="Adhikari A."/>
            <person name="Zheng C.-J."/>
            <person name="Schuster L."/>
            <person name="Cowan T.M."/>
            <person name="Smanski M.J."/>
            <person name="Chevrette M.G."/>
            <person name="De Carvalho L.P.S."/>
            <person name="Shen B."/>
        </authorList>
    </citation>
    <scope>NUCLEOTIDE SEQUENCE [LARGE SCALE GENOMIC DNA]</scope>
    <source>
        <strain evidence="11 12">NPDC020602</strain>
    </source>
</reference>
<name>A0ABW7UGA0_9ACTN</name>
<evidence type="ECO:0000256" key="5">
    <source>
        <dbReference type="ARBA" id="ARBA00022692"/>
    </source>
</evidence>